<dbReference type="Proteomes" id="UP000006056">
    <property type="component" value="Chromosome"/>
</dbReference>
<keyword evidence="4" id="KW-1133">Transmembrane helix</keyword>
<gene>
    <name evidence="6" type="ordered locus">Terro_0622</name>
</gene>
<evidence type="ECO:0000256" key="2">
    <source>
        <dbReference type="ARBA" id="ARBA00034247"/>
    </source>
</evidence>
<dbReference type="eggNOG" id="COG2199">
    <property type="taxonomic scope" value="Bacteria"/>
</dbReference>
<dbReference type="InterPro" id="IPR043128">
    <property type="entry name" value="Rev_trsase/Diguanyl_cyclase"/>
</dbReference>
<dbReference type="HOGENOM" id="CLU_000445_11_1_0"/>
<dbReference type="NCBIfam" id="TIGR00254">
    <property type="entry name" value="GGDEF"/>
    <property type="match status" value="1"/>
</dbReference>
<feature type="transmembrane region" description="Helical" evidence="4">
    <location>
        <begin position="188"/>
        <end position="205"/>
    </location>
</feature>
<dbReference type="AlphaFoldDB" id="I3ZCJ3"/>
<dbReference type="EMBL" id="CP003379">
    <property type="protein sequence ID" value="AFL86961.1"/>
    <property type="molecule type" value="Genomic_DNA"/>
</dbReference>
<dbReference type="CDD" id="cd01949">
    <property type="entry name" value="GGDEF"/>
    <property type="match status" value="1"/>
</dbReference>
<feature type="transmembrane region" description="Helical" evidence="4">
    <location>
        <begin position="129"/>
        <end position="147"/>
    </location>
</feature>
<dbReference type="PATRIC" id="fig|926566.3.peg.616"/>
<dbReference type="PROSITE" id="PS50887">
    <property type="entry name" value="GGDEF"/>
    <property type="match status" value="1"/>
</dbReference>
<keyword evidence="4" id="KW-0812">Transmembrane</keyword>
<dbReference type="PANTHER" id="PTHR45138:SF9">
    <property type="entry name" value="DIGUANYLATE CYCLASE DGCM-RELATED"/>
    <property type="match status" value="1"/>
</dbReference>
<evidence type="ECO:0000256" key="4">
    <source>
        <dbReference type="SAM" id="Phobius"/>
    </source>
</evidence>
<name>I3ZCJ3_TERRK</name>
<reference evidence="6 7" key="1">
    <citation type="submission" date="2012-06" db="EMBL/GenBank/DDBJ databases">
        <title>Complete genome of Terriglobus roseus DSM 18391.</title>
        <authorList>
            <consortium name="US DOE Joint Genome Institute (JGI-PGF)"/>
            <person name="Lucas S."/>
            <person name="Copeland A."/>
            <person name="Lapidus A."/>
            <person name="Glavina del Rio T."/>
            <person name="Dalin E."/>
            <person name="Tice H."/>
            <person name="Bruce D."/>
            <person name="Goodwin L."/>
            <person name="Pitluck S."/>
            <person name="Peters L."/>
            <person name="Mikhailova N."/>
            <person name="Munk A.C.C."/>
            <person name="Kyrpides N."/>
            <person name="Mavromatis K."/>
            <person name="Ivanova N."/>
            <person name="Brettin T."/>
            <person name="Detter J.C."/>
            <person name="Han C."/>
            <person name="Larimer F."/>
            <person name="Land M."/>
            <person name="Hauser L."/>
            <person name="Markowitz V."/>
            <person name="Cheng J.-F."/>
            <person name="Hugenholtz P."/>
            <person name="Woyke T."/>
            <person name="Wu D."/>
            <person name="Brambilla E."/>
            <person name="Klenk H.-P."/>
            <person name="Eisen J.A."/>
        </authorList>
    </citation>
    <scope>NUCLEOTIDE SEQUENCE [LARGE SCALE GENOMIC DNA]</scope>
    <source>
        <strain evidence="7">DSM 18391 / NRRL B-41598 / KBS 63</strain>
    </source>
</reference>
<evidence type="ECO:0000313" key="7">
    <source>
        <dbReference type="Proteomes" id="UP000006056"/>
    </source>
</evidence>
<dbReference type="InterPro" id="IPR000160">
    <property type="entry name" value="GGDEF_dom"/>
</dbReference>
<feature type="domain" description="GGDEF" evidence="5">
    <location>
        <begin position="248"/>
        <end position="389"/>
    </location>
</feature>
<dbReference type="FunFam" id="3.30.70.270:FF:000001">
    <property type="entry name" value="Diguanylate cyclase domain protein"/>
    <property type="match status" value="1"/>
</dbReference>
<dbReference type="SUPFAM" id="SSF55073">
    <property type="entry name" value="Nucleotide cyclase"/>
    <property type="match status" value="1"/>
</dbReference>
<feature type="transmembrane region" description="Helical" evidence="4">
    <location>
        <begin position="159"/>
        <end position="176"/>
    </location>
</feature>
<dbReference type="GO" id="GO:0052621">
    <property type="term" value="F:diguanylate cyclase activity"/>
    <property type="evidence" value="ECO:0007669"/>
    <property type="project" value="UniProtKB-EC"/>
</dbReference>
<evidence type="ECO:0000256" key="3">
    <source>
        <dbReference type="SAM" id="MobiDB-lite"/>
    </source>
</evidence>
<comment type="catalytic activity">
    <reaction evidence="2">
        <text>2 GTP = 3',3'-c-di-GMP + 2 diphosphate</text>
        <dbReference type="Rhea" id="RHEA:24898"/>
        <dbReference type="ChEBI" id="CHEBI:33019"/>
        <dbReference type="ChEBI" id="CHEBI:37565"/>
        <dbReference type="ChEBI" id="CHEBI:58805"/>
        <dbReference type="EC" id="2.7.7.65"/>
    </reaction>
</comment>
<dbReference type="STRING" id="926566.Terro_0622"/>
<dbReference type="InterPro" id="IPR029787">
    <property type="entry name" value="Nucleotide_cyclase"/>
</dbReference>
<dbReference type="SMART" id="SM00267">
    <property type="entry name" value="GGDEF"/>
    <property type="match status" value="1"/>
</dbReference>
<dbReference type="EC" id="2.7.7.65" evidence="1"/>
<feature type="transmembrane region" description="Helical" evidence="4">
    <location>
        <begin position="62"/>
        <end position="86"/>
    </location>
</feature>
<evidence type="ECO:0000256" key="1">
    <source>
        <dbReference type="ARBA" id="ARBA00012528"/>
    </source>
</evidence>
<accession>I3ZCJ3</accession>
<protein>
    <recommendedName>
        <fullName evidence="1">diguanylate cyclase</fullName>
        <ecNumber evidence="1">2.7.7.65</ecNumber>
    </recommendedName>
</protein>
<keyword evidence="4" id="KW-0472">Membrane</keyword>
<evidence type="ECO:0000259" key="5">
    <source>
        <dbReference type="PROSITE" id="PS50887"/>
    </source>
</evidence>
<feature type="transmembrane region" description="Helical" evidence="4">
    <location>
        <begin position="98"/>
        <end position="117"/>
    </location>
</feature>
<dbReference type="Pfam" id="PF00990">
    <property type="entry name" value="GGDEF"/>
    <property type="match status" value="1"/>
</dbReference>
<feature type="region of interest" description="Disordered" evidence="3">
    <location>
        <begin position="377"/>
        <end position="396"/>
    </location>
</feature>
<evidence type="ECO:0000313" key="6">
    <source>
        <dbReference type="EMBL" id="AFL86961.1"/>
    </source>
</evidence>
<dbReference type="KEGG" id="trs:Terro_0622"/>
<dbReference type="PANTHER" id="PTHR45138">
    <property type="entry name" value="REGULATORY COMPONENTS OF SENSORY TRANSDUCTION SYSTEM"/>
    <property type="match status" value="1"/>
</dbReference>
<keyword evidence="7" id="KW-1185">Reference proteome</keyword>
<organism evidence="6 7">
    <name type="scientific">Terriglobus roseus (strain DSM 18391 / NRRL B-41598 / KBS 63)</name>
    <dbReference type="NCBI Taxonomy" id="926566"/>
    <lineage>
        <taxon>Bacteria</taxon>
        <taxon>Pseudomonadati</taxon>
        <taxon>Acidobacteriota</taxon>
        <taxon>Terriglobia</taxon>
        <taxon>Terriglobales</taxon>
        <taxon>Acidobacteriaceae</taxon>
        <taxon>Terriglobus</taxon>
    </lineage>
</organism>
<dbReference type="GO" id="GO:0005886">
    <property type="term" value="C:plasma membrane"/>
    <property type="evidence" value="ECO:0007669"/>
    <property type="project" value="TreeGrafter"/>
</dbReference>
<dbReference type="GO" id="GO:0043709">
    <property type="term" value="P:cell adhesion involved in single-species biofilm formation"/>
    <property type="evidence" value="ECO:0007669"/>
    <property type="project" value="TreeGrafter"/>
</dbReference>
<proteinExistence type="predicted"/>
<dbReference type="Gene3D" id="3.30.70.270">
    <property type="match status" value="1"/>
</dbReference>
<dbReference type="InterPro" id="IPR050469">
    <property type="entry name" value="Diguanylate_Cyclase"/>
</dbReference>
<dbReference type="GO" id="GO:1902201">
    <property type="term" value="P:negative regulation of bacterial-type flagellum-dependent cell motility"/>
    <property type="evidence" value="ECO:0007669"/>
    <property type="project" value="TreeGrafter"/>
</dbReference>
<feature type="transmembrane region" description="Helical" evidence="4">
    <location>
        <begin position="40"/>
        <end position="56"/>
    </location>
</feature>
<feature type="transmembrane region" description="Helical" evidence="4">
    <location>
        <begin position="12"/>
        <end position="28"/>
    </location>
</feature>
<sequence length="396" mass="43753">MSQMDRRTLFSMQAGLLIFLGGVILLAFQRQRKQRRDPGAMWFAAAYFCSGIGLALQAERGVIPPFCSIILGNFFFMLFGALTHYAICATTAQRNRTWTYLLALDVTTVCNFAYYTYWQPNLIFRVQEASLVMLVMYVALITALLRVREPVIRPAMRSMAALLGLHSFFGFLRFTVEVQKANGDVLFSWLGVVTIAGLALCYLWMDSLRVHAELEQSAMTDPLTGLYNRRVLELIARRELQRAARKNLPCSALMMDIDRFKLINDELGHAAGDSSLCAVAGVLQASLRSVDIATRLGGDEFFVLLPDADETTAALVTARVRNAIDSLQMRTMGGHVFSVSVSVGMVTRRGADMTVEDLLHASDIVLYREKQVNRSINPSGTGGLQAGGAQVQPSNA</sequence>